<evidence type="ECO:0000313" key="2">
    <source>
        <dbReference type="EMBL" id="MPC55430.1"/>
    </source>
</evidence>
<evidence type="ECO:0000256" key="1">
    <source>
        <dbReference type="SAM" id="MobiDB-lite"/>
    </source>
</evidence>
<evidence type="ECO:0000313" key="3">
    <source>
        <dbReference type="Proteomes" id="UP000324222"/>
    </source>
</evidence>
<reference evidence="2 3" key="1">
    <citation type="submission" date="2019-05" db="EMBL/GenBank/DDBJ databases">
        <title>Another draft genome of Portunus trituberculatus and its Hox gene families provides insights of decapod evolution.</title>
        <authorList>
            <person name="Jeong J.-H."/>
            <person name="Song I."/>
            <person name="Kim S."/>
            <person name="Choi T."/>
            <person name="Kim D."/>
            <person name="Ryu S."/>
            <person name="Kim W."/>
        </authorList>
    </citation>
    <scope>NUCLEOTIDE SEQUENCE [LARGE SCALE GENOMIC DNA]</scope>
    <source>
        <tissue evidence="2">Muscle</tissue>
    </source>
</reference>
<dbReference type="EMBL" id="VSRR010013165">
    <property type="protein sequence ID" value="MPC55430.1"/>
    <property type="molecule type" value="Genomic_DNA"/>
</dbReference>
<comment type="caution">
    <text evidence="2">The sequence shown here is derived from an EMBL/GenBank/DDBJ whole genome shotgun (WGS) entry which is preliminary data.</text>
</comment>
<keyword evidence="3" id="KW-1185">Reference proteome</keyword>
<feature type="compositionally biased region" description="Polar residues" evidence="1">
    <location>
        <begin position="37"/>
        <end position="46"/>
    </location>
</feature>
<sequence length="80" mass="8463">MRLLKIPRCRRVEAGSPLPPPSPPSLPAPPPPRCTVTKVSSRSASHAQRPVLMDTSLPFFTLRSPTPALPRGQGAGSVEG</sequence>
<dbReference type="Proteomes" id="UP000324222">
    <property type="component" value="Unassembled WGS sequence"/>
</dbReference>
<feature type="region of interest" description="Disordered" evidence="1">
    <location>
        <begin position="1"/>
        <end position="52"/>
    </location>
</feature>
<protein>
    <submittedName>
        <fullName evidence="2">Uncharacterized protein</fullName>
    </submittedName>
</protein>
<accession>A0A5B7G5D3</accession>
<gene>
    <name evidence="2" type="ORF">E2C01_049365</name>
</gene>
<name>A0A5B7G5D3_PORTR</name>
<proteinExistence type="predicted"/>
<organism evidence="2 3">
    <name type="scientific">Portunus trituberculatus</name>
    <name type="common">Swimming crab</name>
    <name type="synonym">Neptunus trituberculatus</name>
    <dbReference type="NCBI Taxonomy" id="210409"/>
    <lineage>
        <taxon>Eukaryota</taxon>
        <taxon>Metazoa</taxon>
        <taxon>Ecdysozoa</taxon>
        <taxon>Arthropoda</taxon>
        <taxon>Crustacea</taxon>
        <taxon>Multicrustacea</taxon>
        <taxon>Malacostraca</taxon>
        <taxon>Eumalacostraca</taxon>
        <taxon>Eucarida</taxon>
        <taxon>Decapoda</taxon>
        <taxon>Pleocyemata</taxon>
        <taxon>Brachyura</taxon>
        <taxon>Eubrachyura</taxon>
        <taxon>Portunoidea</taxon>
        <taxon>Portunidae</taxon>
        <taxon>Portuninae</taxon>
        <taxon>Portunus</taxon>
    </lineage>
</organism>
<feature type="compositionally biased region" description="Pro residues" evidence="1">
    <location>
        <begin position="17"/>
        <end position="33"/>
    </location>
</feature>
<dbReference type="AlphaFoldDB" id="A0A5B7G5D3"/>